<dbReference type="Proteomes" id="UP000179860">
    <property type="component" value="Chromosome 1"/>
</dbReference>
<dbReference type="OrthoDB" id="9769238at2"/>
<dbReference type="InterPro" id="IPR016156">
    <property type="entry name" value="FAD/NAD-linked_Rdtase_dimer_sf"/>
</dbReference>
<dbReference type="InterPro" id="IPR023753">
    <property type="entry name" value="FAD/NAD-binding_dom"/>
</dbReference>
<dbReference type="InterPro" id="IPR036188">
    <property type="entry name" value="FAD/NAD-bd_sf"/>
</dbReference>
<keyword evidence="3" id="KW-0274">FAD</keyword>
<protein>
    <submittedName>
        <fullName evidence="7">FAD-dependent oxidoreductase</fullName>
    </submittedName>
</protein>
<proteinExistence type="predicted"/>
<feature type="domain" description="Reductase C-terminal" evidence="6">
    <location>
        <begin position="323"/>
        <end position="406"/>
    </location>
</feature>
<name>A0A1I9YEN6_9BURK</name>
<dbReference type="STRING" id="754502.BJG93_04740"/>
<dbReference type="PRINTS" id="PR00411">
    <property type="entry name" value="PNDRDTASEI"/>
</dbReference>
<feature type="domain" description="FAD/NAD(P)-binding" evidence="5">
    <location>
        <begin position="7"/>
        <end position="304"/>
    </location>
</feature>
<dbReference type="GO" id="GO:0016651">
    <property type="term" value="F:oxidoreductase activity, acting on NAD(P)H"/>
    <property type="evidence" value="ECO:0007669"/>
    <property type="project" value="TreeGrafter"/>
</dbReference>
<dbReference type="AlphaFoldDB" id="A0A1I9YEN6"/>
<accession>A0A1I9YEN6</accession>
<dbReference type="InterPro" id="IPR028202">
    <property type="entry name" value="Reductase_C"/>
</dbReference>
<dbReference type="PANTHER" id="PTHR43557:SF2">
    <property type="entry name" value="RIESKE DOMAIN-CONTAINING PROTEIN-RELATED"/>
    <property type="match status" value="1"/>
</dbReference>
<evidence type="ECO:0000256" key="4">
    <source>
        <dbReference type="ARBA" id="ARBA00023002"/>
    </source>
</evidence>
<reference evidence="7" key="2">
    <citation type="submission" date="2021-06" db="EMBL/GenBank/DDBJ databases">
        <authorList>
            <person name="Rogers T.H."/>
            <person name="Ramsay J.P."/>
            <person name="Wang P."/>
            <person name="Terpolilli J."/>
        </authorList>
    </citation>
    <scope>NUCLEOTIDE SEQUENCE [LARGE SCALE GENOMIC DNA]</scope>
    <source>
        <strain evidence="7">WSM5005</strain>
    </source>
</reference>
<dbReference type="GO" id="GO:0005737">
    <property type="term" value="C:cytoplasm"/>
    <property type="evidence" value="ECO:0007669"/>
    <property type="project" value="TreeGrafter"/>
</dbReference>
<comment type="cofactor">
    <cofactor evidence="1">
        <name>FAD</name>
        <dbReference type="ChEBI" id="CHEBI:57692"/>
    </cofactor>
</comment>
<dbReference type="Pfam" id="PF14759">
    <property type="entry name" value="Reductase_C"/>
    <property type="match status" value="1"/>
</dbReference>
<keyword evidence="8" id="KW-1185">Reference proteome</keyword>
<evidence type="ECO:0000313" key="7">
    <source>
        <dbReference type="EMBL" id="APA84769.1"/>
    </source>
</evidence>
<dbReference type="SUPFAM" id="SSF51905">
    <property type="entry name" value="FAD/NAD(P)-binding domain"/>
    <property type="match status" value="1"/>
</dbReference>
<reference evidence="7" key="1">
    <citation type="submission" date="2016-09" db="EMBL/GenBank/DDBJ databases">
        <title>The Complete Genome of Burkholderia sprentiae wsm5005.</title>
        <authorList>
            <person name="De Meyer S."/>
            <person name="Wang P."/>
            <person name="Terpolilli J."/>
        </authorList>
    </citation>
    <scope>NUCLEOTIDE SEQUENCE [LARGE SCALE GENOMIC DNA]</scope>
    <source>
        <strain evidence="7">WSM5005</strain>
    </source>
</reference>
<gene>
    <name evidence="7" type="ORF">BJG93_04740</name>
</gene>
<evidence type="ECO:0000313" key="8">
    <source>
        <dbReference type="Proteomes" id="UP000179860"/>
    </source>
</evidence>
<dbReference type="SUPFAM" id="SSF55424">
    <property type="entry name" value="FAD/NAD-linked reductases, dimerisation (C-terminal) domain"/>
    <property type="match status" value="1"/>
</dbReference>
<evidence type="ECO:0000256" key="1">
    <source>
        <dbReference type="ARBA" id="ARBA00001974"/>
    </source>
</evidence>
<dbReference type="RefSeq" id="WP_027197781.1">
    <property type="nucleotide sequence ID" value="NZ_CP017561.2"/>
</dbReference>
<dbReference type="PRINTS" id="PR00368">
    <property type="entry name" value="FADPNR"/>
</dbReference>
<organism evidence="7 8">
    <name type="scientific">Paraburkholderia sprentiae WSM5005</name>
    <dbReference type="NCBI Taxonomy" id="754502"/>
    <lineage>
        <taxon>Bacteria</taxon>
        <taxon>Pseudomonadati</taxon>
        <taxon>Pseudomonadota</taxon>
        <taxon>Betaproteobacteria</taxon>
        <taxon>Burkholderiales</taxon>
        <taxon>Burkholderiaceae</taxon>
        <taxon>Paraburkholderia</taxon>
    </lineage>
</organism>
<dbReference type="Gene3D" id="3.30.390.30">
    <property type="match status" value="1"/>
</dbReference>
<dbReference type="InterPro" id="IPR050446">
    <property type="entry name" value="FAD-oxidoreductase/Apoptosis"/>
</dbReference>
<dbReference type="PANTHER" id="PTHR43557">
    <property type="entry name" value="APOPTOSIS-INDUCING FACTOR 1"/>
    <property type="match status" value="1"/>
</dbReference>
<dbReference type="Gene3D" id="3.50.50.60">
    <property type="entry name" value="FAD/NAD(P)-binding domain"/>
    <property type="match status" value="2"/>
</dbReference>
<evidence type="ECO:0000256" key="3">
    <source>
        <dbReference type="ARBA" id="ARBA00022827"/>
    </source>
</evidence>
<evidence type="ECO:0000256" key="2">
    <source>
        <dbReference type="ARBA" id="ARBA00022630"/>
    </source>
</evidence>
<dbReference type="Pfam" id="PF07992">
    <property type="entry name" value="Pyr_redox_2"/>
    <property type="match status" value="1"/>
</dbReference>
<dbReference type="EMBL" id="CP017561">
    <property type="protein sequence ID" value="APA84769.1"/>
    <property type="molecule type" value="Genomic_DNA"/>
</dbReference>
<sequence length="408" mass="44651">MSNSKSHVVVVGAGQAGAGVAMALRNNGFHGAITLIGDEPHPPYERPPLSKDVLQGRTAVEKTWIQPISVFNEKEIEVRLDIRVTAIDAERRVLTLSDRSQISYDKLVLATGARPRMLTLPGTNNDRIHVLRTIDDALRLSEQMRTAKSIAVVGGGFIGLEVAASARAMSVAVTVLEAAPRLMERSLPESVATFLADVHKENGVAIVTNARLRGFEQSESGVRVLLDADDFLDVDCVVMGVGAIPNTEIAEICGLVVQDGIVVDEYGRTSHPDIYAAGDVTRHFNPLLDRHIRLESWQNAQNQAIAVAKAITGEPEAYAEVAWLWSDQYHLNIQTAGNPGDWNDFVWRGKPEDGKFTVLALADRRIIGAICINNGRDMRYARQMITNRVIVDREKLADPATPLQSLSR</sequence>
<keyword evidence="4" id="KW-0560">Oxidoreductase</keyword>
<evidence type="ECO:0000259" key="5">
    <source>
        <dbReference type="Pfam" id="PF07992"/>
    </source>
</evidence>
<evidence type="ECO:0000259" key="6">
    <source>
        <dbReference type="Pfam" id="PF14759"/>
    </source>
</evidence>
<keyword evidence="2" id="KW-0285">Flavoprotein</keyword>
<dbReference type="KEGG" id="pspw:BJG93_04740"/>